<feature type="region of interest" description="Disordered" evidence="1">
    <location>
        <begin position="158"/>
        <end position="190"/>
    </location>
</feature>
<protein>
    <submittedName>
        <fullName evidence="2">Uncharacterized protein</fullName>
    </submittedName>
</protein>
<organism evidence="2 3">
    <name type="scientific">Emydomyces testavorans</name>
    <dbReference type="NCBI Taxonomy" id="2070801"/>
    <lineage>
        <taxon>Eukaryota</taxon>
        <taxon>Fungi</taxon>
        <taxon>Dikarya</taxon>
        <taxon>Ascomycota</taxon>
        <taxon>Pezizomycotina</taxon>
        <taxon>Eurotiomycetes</taxon>
        <taxon>Eurotiomycetidae</taxon>
        <taxon>Onygenales</taxon>
        <taxon>Nannizziopsiaceae</taxon>
        <taxon>Emydomyces</taxon>
    </lineage>
</organism>
<gene>
    <name evidence="2" type="ORF">PRK78_000493</name>
</gene>
<evidence type="ECO:0000313" key="3">
    <source>
        <dbReference type="Proteomes" id="UP001219355"/>
    </source>
</evidence>
<feature type="compositionally biased region" description="Basic and acidic residues" evidence="1">
    <location>
        <begin position="169"/>
        <end position="180"/>
    </location>
</feature>
<accession>A0AAF0DB92</accession>
<feature type="compositionally biased region" description="Basic and acidic residues" evidence="1">
    <location>
        <begin position="21"/>
        <end position="30"/>
    </location>
</feature>
<feature type="compositionally biased region" description="Polar residues" evidence="1">
    <location>
        <begin position="9"/>
        <end position="20"/>
    </location>
</feature>
<dbReference type="Proteomes" id="UP001219355">
    <property type="component" value="Chromosome 1"/>
</dbReference>
<reference evidence="2" key="1">
    <citation type="submission" date="2023-03" db="EMBL/GenBank/DDBJ databases">
        <title>Emydomyces testavorans Genome Sequence.</title>
        <authorList>
            <person name="Hoyer L."/>
        </authorList>
    </citation>
    <scope>NUCLEOTIDE SEQUENCE</scope>
    <source>
        <strain evidence="2">16-2883</strain>
    </source>
</reference>
<evidence type="ECO:0000256" key="1">
    <source>
        <dbReference type="SAM" id="MobiDB-lite"/>
    </source>
</evidence>
<dbReference type="EMBL" id="CP120627">
    <property type="protein sequence ID" value="WEW55065.1"/>
    <property type="molecule type" value="Genomic_DNA"/>
</dbReference>
<keyword evidence="3" id="KW-1185">Reference proteome</keyword>
<proteinExistence type="predicted"/>
<name>A0AAF0DB92_9EURO</name>
<feature type="region of interest" description="Disordered" evidence="1">
    <location>
        <begin position="1"/>
        <end position="41"/>
    </location>
</feature>
<sequence>MKKQERENITSSDSANNAASRQDESAHDNDGSPMDVDEAEFMQNSTSNSVQAIFSNALPEEIEKAEKALDTVNKKIIQRNEQEGYKDSEVNIRTISISTYFGFRNLWISVLKKAQEQKDMTYGWKEYAHLHKTIMAYNTLNSLPLSWNLDPLWPEEELGKLTSAPDSASDTHSDNDKELPDDLQSLKSRS</sequence>
<dbReference type="AlphaFoldDB" id="A0AAF0DB92"/>
<evidence type="ECO:0000313" key="2">
    <source>
        <dbReference type="EMBL" id="WEW55065.1"/>
    </source>
</evidence>